<dbReference type="Pfam" id="PF06441">
    <property type="entry name" value="EHN"/>
    <property type="match status" value="1"/>
</dbReference>
<feature type="active site" description="Proton acceptor" evidence="4">
    <location>
        <position position="364"/>
    </location>
</feature>
<keyword evidence="3 6" id="KW-0378">Hydrolase</keyword>
<organism evidence="6">
    <name type="scientific">Streptomyces sp. NBC_00148</name>
    <dbReference type="NCBI Taxonomy" id="2903626"/>
    <lineage>
        <taxon>Bacteria</taxon>
        <taxon>Bacillati</taxon>
        <taxon>Actinomycetota</taxon>
        <taxon>Actinomycetes</taxon>
        <taxon>Kitasatosporales</taxon>
        <taxon>Streptomycetaceae</taxon>
        <taxon>Streptomyces</taxon>
    </lineage>
</organism>
<dbReference type="InterPro" id="IPR010497">
    <property type="entry name" value="Epoxide_hydro_N"/>
</dbReference>
<feature type="domain" description="Epoxide hydrolase N-terminal" evidence="5">
    <location>
        <begin position="9"/>
        <end position="114"/>
    </location>
</feature>
<feature type="active site" description="Proton donor" evidence="4">
    <location>
        <position position="311"/>
    </location>
</feature>
<evidence type="ECO:0000259" key="5">
    <source>
        <dbReference type="Pfam" id="PF06441"/>
    </source>
</evidence>
<evidence type="ECO:0000256" key="4">
    <source>
        <dbReference type="PIRSR" id="PIRSR001112-1"/>
    </source>
</evidence>
<evidence type="ECO:0000256" key="3">
    <source>
        <dbReference type="ARBA" id="ARBA00022801"/>
    </source>
</evidence>
<dbReference type="EMBL" id="CP108169">
    <property type="protein sequence ID" value="WTQ78072.1"/>
    <property type="molecule type" value="Genomic_DNA"/>
</dbReference>
<dbReference type="GO" id="GO:0097176">
    <property type="term" value="P:epoxide metabolic process"/>
    <property type="evidence" value="ECO:0007669"/>
    <property type="project" value="TreeGrafter"/>
</dbReference>
<dbReference type="PRINTS" id="PR00412">
    <property type="entry name" value="EPOXHYDRLASE"/>
</dbReference>
<evidence type="ECO:0000256" key="2">
    <source>
        <dbReference type="ARBA" id="ARBA00022797"/>
    </source>
</evidence>
<gene>
    <name evidence="6" type="ORF">OG222_35190</name>
</gene>
<dbReference type="GO" id="GO:0004301">
    <property type="term" value="F:epoxide hydrolase activity"/>
    <property type="evidence" value="ECO:0007669"/>
    <property type="project" value="TreeGrafter"/>
</dbReference>
<proteinExistence type="inferred from homology"/>
<dbReference type="PIRSF" id="PIRSF001112">
    <property type="entry name" value="Epoxide_hydrolase"/>
    <property type="match status" value="1"/>
</dbReference>
<evidence type="ECO:0000256" key="1">
    <source>
        <dbReference type="ARBA" id="ARBA00010088"/>
    </source>
</evidence>
<reference evidence="6" key="1">
    <citation type="submission" date="2022-10" db="EMBL/GenBank/DDBJ databases">
        <title>The complete genomes of actinobacterial strains from the NBC collection.</title>
        <authorList>
            <person name="Joergensen T.S."/>
            <person name="Alvarez Arevalo M."/>
            <person name="Sterndorff E.B."/>
            <person name="Faurdal D."/>
            <person name="Vuksanovic O."/>
            <person name="Mourched A.-S."/>
            <person name="Charusanti P."/>
            <person name="Shaw S."/>
            <person name="Blin K."/>
            <person name="Weber T."/>
        </authorList>
    </citation>
    <scope>NUCLEOTIDE SEQUENCE</scope>
    <source>
        <strain evidence="6">NBC_00148</strain>
    </source>
</reference>
<dbReference type="InterPro" id="IPR016292">
    <property type="entry name" value="Epoxide_hydrolase"/>
</dbReference>
<evidence type="ECO:0000313" key="6">
    <source>
        <dbReference type="EMBL" id="WTQ78072.1"/>
    </source>
</evidence>
<dbReference type="InterPro" id="IPR000639">
    <property type="entry name" value="Epox_hydrolase-like"/>
</dbReference>
<dbReference type="AlphaFoldDB" id="A0AAU1M3Q2"/>
<sequence>MPEAPPRPEPFLQRTAPAALEDLRTRLRATRWPDAPEDAGWSLGTDLDQLRDLVAHWAESFDWPAQEAALARLPRFRVPLGGLGIHFVHAKAVAPAGPVLPLVLSHGWPDSFWRYSKVIPLLTDPGAHGADPADAFDVVVPDMPGFGYSDRPVGRPLDSIAVAGLWAELMTVLGYERFGAAGGDVGSHVSRYLALDHPDRVVAVHRTDGGLPVFTGDPADLTPEERTWMEDVAAWSGTEGAYAAIHRTKPQTAAFGLNDSPAGLAAWIVEKLRAWSDCGGDVERSFTKDEILTNITLYWLTGTIGSSMRMYSANAAIPPAQLARRVEVPSGFSIFAGDIVRPPRAWLERTTHMVRMTEPPRGGHFAAFEEPEIYAEELRAFFRPYRAAAA</sequence>
<comment type="similarity">
    <text evidence="1">Belongs to the peptidase S33 family.</text>
</comment>
<accession>A0AAU1M3Q2</accession>
<dbReference type="InterPro" id="IPR029058">
    <property type="entry name" value="AB_hydrolase_fold"/>
</dbReference>
<feature type="active site" description="Nucleophile" evidence="4">
    <location>
        <position position="184"/>
    </location>
</feature>
<dbReference type="Gene3D" id="3.40.50.1820">
    <property type="entry name" value="alpha/beta hydrolase"/>
    <property type="match status" value="1"/>
</dbReference>
<dbReference type="PANTHER" id="PTHR21661:SF35">
    <property type="entry name" value="EPOXIDE HYDROLASE"/>
    <property type="match status" value="1"/>
</dbReference>
<keyword evidence="2" id="KW-0058">Aromatic hydrocarbons catabolism</keyword>
<name>A0AAU1M3Q2_9ACTN</name>
<dbReference type="SUPFAM" id="SSF53474">
    <property type="entry name" value="alpha/beta-Hydrolases"/>
    <property type="match status" value="1"/>
</dbReference>
<protein>
    <submittedName>
        <fullName evidence="6">Epoxide hydrolase 1</fullName>
    </submittedName>
</protein>
<dbReference type="PANTHER" id="PTHR21661">
    <property type="entry name" value="EPOXIDE HYDROLASE 1-RELATED"/>
    <property type="match status" value="1"/>
</dbReference>